<feature type="disulfide bond" description="Redox-active" evidence="4">
    <location>
        <begin position="66"/>
        <end position="70"/>
    </location>
</feature>
<evidence type="ECO:0000256" key="4">
    <source>
        <dbReference type="PIRSR" id="PIRSR603782-2"/>
    </source>
</evidence>
<dbReference type="STRING" id="1514904.SU32_00850"/>
<organism evidence="5 6">
    <name type="scientific">Ahrensia marina</name>
    <dbReference type="NCBI Taxonomy" id="1514904"/>
    <lineage>
        <taxon>Bacteria</taxon>
        <taxon>Pseudomonadati</taxon>
        <taxon>Pseudomonadota</taxon>
        <taxon>Alphaproteobacteria</taxon>
        <taxon>Hyphomicrobiales</taxon>
        <taxon>Ahrensiaceae</taxon>
        <taxon>Ahrensia</taxon>
    </lineage>
</organism>
<dbReference type="AlphaFoldDB" id="A0A0N1J6L5"/>
<dbReference type="Pfam" id="PF02630">
    <property type="entry name" value="SCO1-SenC"/>
    <property type="match status" value="1"/>
</dbReference>
<dbReference type="InterPro" id="IPR003782">
    <property type="entry name" value="SCO1/SenC"/>
</dbReference>
<dbReference type="PATRIC" id="fig|1514904.3.peg.174"/>
<keyword evidence="3" id="KW-0479">Metal-binding</keyword>
<keyword evidence="2 3" id="KW-0186">Copper</keyword>
<dbReference type="PANTHER" id="PTHR12151:SF25">
    <property type="entry name" value="LINALOOL DEHYDRATASE_ISOMERASE DOMAIN-CONTAINING PROTEIN"/>
    <property type="match status" value="1"/>
</dbReference>
<comment type="similarity">
    <text evidence="1">Belongs to the SCO1/2 family.</text>
</comment>
<dbReference type="InterPro" id="IPR036249">
    <property type="entry name" value="Thioredoxin-like_sf"/>
</dbReference>
<dbReference type="CDD" id="cd02968">
    <property type="entry name" value="SCO"/>
    <property type="match status" value="1"/>
</dbReference>
<sequence>MRILFSVLIVVLIASLGVVFYQWQQTQNSAEAYGVPFELVDGKGEKITQEAFQGHPSALFFGFTNCPEICPTTLYEMNGWLEALGEDGEEIEAFFITVDPERDTPELLNDYVSSVTDRVTAITGDPDKVRAMASGYGIYYKRQELEDGDYTMDHTASVFLLDSNGDFRSTIAWGENSETAIEKLRNLAGS</sequence>
<reference evidence="5 6" key="1">
    <citation type="submission" date="2015-01" db="EMBL/GenBank/DDBJ databases">
        <title>Ahrensia donghaiensis sp. nov., a novel dimethylsulphoniopropionate-cleavage bacterium isolated from seawater and emended descriptions of the genus Ahrensia and Ahrensia kielensis.</title>
        <authorList>
            <person name="Liu J."/>
        </authorList>
    </citation>
    <scope>NUCLEOTIDE SEQUENCE [LARGE SCALE GENOMIC DNA]</scope>
    <source>
        <strain evidence="5 6">LZD062</strain>
    </source>
</reference>
<dbReference type="Gene3D" id="3.40.30.10">
    <property type="entry name" value="Glutaredoxin"/>
    <property type="match status" value="1"/>
</dbReference>
<gene>
    <name evidence="5" type="ORF">SU32_00850</name>
</gene>
<feature type="binding site" evidence="3">
    <location>
        <position position="70"/>
    </location>
    <ligand>
        <name>Cu cation</name>
        <dbReference type="ChEBI" id="CHEBI:23378"/>
    </ligand>
</feature>
<dbReference type="OrthoDB" id="9790194at2"/>
<evidence type="ECO:0000313" key="6">
    <source>
        <dbReference type="Proteomes" id="UP000038011"/>
    </source>
</evidence>
<evidence type="ECO:0000256" key="1">
    <source>
        <dbReference type="ARBA" id="ARBA00010996"/>
    </source>
</evidence>
<dbReference type="PANTHER" id="PTHR12151">
    <property type="entry name" value="ELECTRON TRANSPORT PROTIN SCO1/SENC FAMILY MEMBER"/>
    <property type="match status" value="1"/>
</dbReference>
<dbReference type="Proteomes" id="UP000038011">
    <property type="component" value="Unassembled WGS sequence"/>
</dbReference>
<dbReference type="EMBL" id="JXMU01000001">
    <property type="protein sequence ID" value="KPB02854.1"/>
    <property type="molecule type" value="Genomic_DNA"/>
</dbReference>
<keyword evidence="4" id="KW-1015">Disulfide bond</keyword>
<dbReference type="RefSeq" id="WP_053997419.1">
    <property type="nucleotide sequence ID" value="NZ_JXMU01000001.1"/>
</dbReference>
<evidence type="ECO:0000313" key="5">
    <source>
        <dbReference type="EMBL" id="KPB02854.1"/>
    </source>
</evidence>
<keyword evidence="6" id="KW-1185">Reference proteome</keyword>
<protein>
    <submittedName>
        <fullName evidence="5">Photosynthetic protein synthase I</fullName>
    </submittedName>
</protein>
<feature type="binding site" evidence="3">
    <location>
        <position position="154"/>
    </location>
    <ligand>
        <name>Cu cation</name>
        <dbReference type="ChEBI" id="CHEBI:23378"/>
    </ligand>
</feature>
<dbReference type="FunFam" id="3.40.30.10:FF:000013">
    <property type="entry name" value="Blast:Protein SCO1 homolog, mitochondrial"/>
    <property type="match status" value="1"/>
</dbReference>
<accession>A0A0N1J6L5</accession>
<comment type="caution">
    <text evidence="5">The sequence shown here is derived from an EMBL/GenBank/DDBJ whole genome shotgun (WGS) entry which is preliminary data.</text>
</comment>
<dbReference type="GO" id="GO:0046872">
    <property type="term" value="F:metal ion binding"/>
    <property type="evidence" value="ECO:0007669"/>
    <property type="project" value="UniProtKB-KW"/>
</dbReference>
<evidence type="ECO:0000256" key="2">
    <source>
        <dbReference type="ARBA" id="ARBA00023008"/>
    </source>
</evidence>
<feature type="binding site" evidence="3">
    <location>
        <position position="66"/>
    </location>
    <ligand>
        <name>Cu cation</name>
        <dbReference type="ChEBI" id="CHEBI:23378"/>
    </ligand>
</feature>
<proteinExistence type="inferred from homology"/>
<evidence type="ECO:0000256" key="3">
    <source>
        <dbReference type="PIRSR" id="PIRSR603782-1"/>
    </source>
</evidence>
<dbReference type="SUPFAM" id="SSF52833">
    <property type="entry name" value="Thioredoxin-like"/>
    <property type="match status" value="1"/>
</dbReference>
<name>A0A0N1J6L5_9HYPH</name>